<dbReference type="PROSITE" id="PS50928">
    <property type="entry name" value="ABC_TM1"/>
    <property type="match status" value="1"/>
</dbReference>
<evidence type="ECO:0000256" key="7">
    <source>
        <dbReference type="ARBA" id="ARBA00023136"/>
    </source>
</evidence>
<dbReference type="PANTHER" id="PTHR30614">
    <property type="entry name" value="MEMBRANE COMPONENT OF AMINO ACID ABC TRANSPORTER"/>
    <property type="match status" value="1"/>
</dbReference>
<dbReference type="CDD" id="cd06261">
    <property type="entry name" value="TM_PBP2"/>
    <property type="match status" value="1"/>
</dbReference>
<dbReference type="NCBIfam" id="TIGR01726">
    <property type="entry name" value="HEQRo_perm_3TM"/>
    <property type="match status" value="1"/>
</dbReference>
<evidence type="ECO:0000313" key="11">
    <source>
        <dbReference type="EMBL" id="MBY8887622.1"/>
    </source>
</evidence>
<dbReference type="EMBL" id="JAINVZ010000017">
    <property type="protein sequence ID" value="MBY8887622.1"/>
    <property type="molecule type" value="Genomic_DNA"/>
</dbReference>
<evidence type="ECO:0000259" key="10">
    <source>
        <dbReference type="PROSITE" id="PS50928"/>
    </source>
</evidence>
<comment type="subcellular location">
    <subcellularLocation>
        <location evidence="1 8">Cell membrane</location>
        <topology evidence="1 8">Multi-pass membrane protein</topology>
    </subcellularLocation>
</comment>
<reference evidence="11 12" key="1">
    <citation type="submission" date="2021-08" db="EMBL/GenBank/DDBJ databases">
        <title>Streptomyces sp. PTM05 isolated from lichen.</title>
        <authorList>
            <person name="Somphong A."/>
            <person name="Phongsopitanun W."/>
            <person name="Tanasupawat S."/>
        </authorList>
    </citation>
    <scope>NUCLEOTIDE SEQUENCE [LARGE SCALE GENOMIC DNA]</scope>
    <source>
        <strain evidence="11 12">Ptm05</strain>
    </source>
</reference>
<comment type="similarity">
    <text evidence="8">Belongs to the binding-protein-dependent transport system permease family.</text>
</comment>
<keyword evidence="12" id="KW-1185">Reference proteome</keyword>
<dbReference type="InterPro" id="IPR000515">
    <property type="entry name" value="MetI-like"/>
</dbReference>
<feature type="region of interest" description="Disordered" evidence="9">
    <location>
        <begin position="1"/>
        <end position="33"/>
    </location>
</feature>
<evidence type="ECO:0000256" key="2">
    <source>
        <dbReference type="ARBA" id="ARBA00022448"/>
    </source>
</evidence>
<keyword evidence="3" id="KW-1003">Cell membrane</keyword>
<evidence type="ECO:0000256" key="3">
    <source>
        <dbReference type="ARBA" id="ARBA00022475"/>
    </source>
</evidence>
<dbReference type="InterPro" id="IPR043429">
    <property type="entry name" value="ArtM/GltK/GlnP/TcyL/YhdX-like"/>
</dbReference>
<keyword evidence="5" id="KW-0029">Amino-acid transport</keyword>
<evidence type="ECO:0000256" key="1">
    <source>
        <dbReference type="ARBA" id="ARBA00004651"/>
    </source>
</evidence>
<feature type="transmembrane region" description="Helical" evidence="8">
    <location>
        <begin position="54"/>
        <end position="72"/>
    </location>
</feature>
<evidence type="ECO:0000256" key="6">
    <source>
        <dbReference type="ARBA" id="ARBA00022989"/>
    </source>
</evidence>
<proteinExistence type="inferred from homology"/>
<dbReference type="Proteomes" id="UP001198565">
    <property type="component" value="Unassembled WGS sequence"/>
</dbReference>
<keyword evidence="6 8" id="KW-1133">Transmembrane helix</keyword>
<keyword evidence="4 8" id="KW-0812">Transmembrane</keyword>
<feature type="transmembrane region" description="Helical" evidence="8">
    <location>
        <begin position="238"/>
        <end position="262"/>
    </location>
</feature>
<dbReference type="PANTHER" id="PTHR30614:SF0">
    <property type="entry name" value="L-CYSTINE TRANSPORT SYSTEM PERMEASE PROTEIN TCYL"/>
    <property type="match status" value="1"/>
</dbReference>
<dbReference type="InterPro" id="IPR010065">
    <property type="entry name" value="AA_ABC_transptr_permease_3TM"/>
</dbReference>
<gene>
    <name evidence="11" type="ORF">K7472_22665</name>
</gene>
<evidence type="ECO:0000313" key="12">
    <source>
        <dbReference type="Proteomes" id="UP001198565"/>
    </source>
</evidence>
<dbReference type="InterPro" id="IPR035906">
    <property type="entry name" value="MetI-like_sf"/>
</dbReference>
<evidence type="ECO:0000256" key="9">
    <source>
        <dbReference type="SAM" id="MobiDB-lite"/>
    </source>
</evidence>
<protein>
    <submittedName>
        <fullName evidence="11">Amino acid ABC transporter permease</fullName>
    </submittedName>
</protein>
<dbReference type="SUPFAM" id="SSF161098">
    <property type="entry name" value="MetI-like"/>
    <property type="match status" value="1"/>
</dbReference>
<feature type="domain" description="ABC transmembrane type-1" evidence="10">
    <location>
        <begin position="95"/>
        <end position="301"/>
    </location>
</feature>
<sequence>MTTAKEDRTPKEPPTPERSRAAPGDPPVPVLDRRPSDEQLLAARLVPLRRPGQWVSAVVLLVLFAMLVHTLLTNDRFQWDVVGRYFTRAPILHGLALTLWLTAAVMASGYLLGVGIAAMRLSGNRVLRALSFGYVWIVRSVPPLVQLLFWYELASLYPTLSLGIPFGREFVTFRTAHMFSGVLAAYVGLTLDVAAFSAEIVRGGVLSVDRGQTEAAQALGLGRSRVFRRIVLPQAMPAIVPASGNLLIGLLKATSIVSVIAVQDLLYSAQLIYNQNFLIVPLLLVATIWYVVLTTLLSVGQHYVERHYARGRRGAGGGGGAARAGRGVWDVARANLSLFGATRRDLAGLS</sequence>
<feature type="transmembrane region" description="Helical" evidence="8">
    <location>
        <begin position="282"/>
        <end position="304"/>
    </location>
</feature>
<evidence type="ECO:0000256" key="8">
    <source>
        <dbReference type="RuleBase" id="RU363032"/>
    </source>
</evidence>
<feature type="transmembrane region" description="Helical" evidence="8">
    <location>
        <begin position="92"/>
        <end position="117"/>
    </location>
</feature>
<keyword evidence="2 8" id="KW-0813">Transport</keyword>
<organism evidence="11 12">
    <name type="scientific">Streptantibioticus parmotrematis</name>
    <dbReference type="NCBI Taxonomy" id="2873249"/>
    <lineage>
        <taxon>Bacteria</taxon>
        <taxon>Bacillati</taxon>
        <taxon>Actinomycetota</taxon>
        <taxon>Actinomycetes</taxon>
        <taxon>Kitasatosporales</taxon>
        <taxon>Streptomycetaceae</taxon>
        <taxon>Streptantibioticus</taxon>
    </lineage>
</organism>
<accession>A0ABS7QWP8</accession>
<feature type="transmembrane region" description="Helical" evidence="8">
    <location>
        <begin position="171"/>
        <end position="189"/>
    </location>
</feature>
<evidence type="ECO:0000256" key="5">
    <source>
        <dbReference type="ARBA" id="ARBA00022970"/>
    </source>
</evidence>
<dbReference type="RefSeq" id="WP_222980363.1">
    <property type="nucleotide sequence ID" value="NZ_JAINVZ010000017.1"/>
</dbReference>
<feature type="compositionally biased region" description="Basic and acidic residues" evidence="9">
    <location>
        <begin position="1"/>
        <end position="20"/>
    </location>
</feature>
<name>A0ABS7QWP8_9ACTN</name>
<feature type="transmembrane region" description="Helical" evidence="8">
    <location>
        <begin position="129"/>
        <end position="151"/>
    </location>
</feature>
<evidence type="ECO:0000256" key="4">
    <source>
        <dbReference type="ARBA" id="ARBA00022692"/>
    </source>
</evidence>
<dbReference type="Pfam" id="PF00528">
    <property type="entry name" value="BPD_transp_1"/>
    <property type="match status" value="1"/>
</dbReference>
<dbReference type="Gene3D" id="1.10.3720.10">
    <property type="entry name" value="MetI-like"/>
    <property type="match status" value="1"/>
</dbReference>
<keyword evidence="7 8" id="KW-0472">Membrane</keyword>
<comment type="caution">
    <text evidence="11">The sequence shown here is derived from an EMBL/GenBank/DDBJ whole genome shotgun (WGS) entry which is preliminary data.</text>
</comment>